<dbReference type="PANTHER" id="PTHR48148">
    <property type="entry name" value="KERATINOCYTE PROLINE-RICH PROTEIN"/>
    <property type="match status" value="1"/>
</dbReference>
<dbReference type="Pfam" id="PF08548">
    <property type="entry name" value="Peptidase_M10_C"/>
    <property type="match status" value="2"/>
</dbReference>
<dbReference type="Pfam" id="PF00353">
    <property type="entry name" value="HemolysinCabind"/>
    <property type="match status" value="2"/>
</dbReference>
<comment type="caution">
    <text evidence="9">The sequence shown here is derived from an EMBL/GenBank/DDBJ whole genome shotgun (WGS) entry which is preliminary data.</text>
</comment>
<dbReference type="PRINTS" id="PR00313">
    <property type="entry name" value="CABNDNGRPT"/>
</dbReference>
<evidence type="ECO:0000256" key="3">
    <source>
        <dbReference type="ARBA" id="ARBA00009490"/>
    </source>
</evidence>
<evidence type="ECO:0000313" key="9">
    <source>
        <dbReference type="EMBL" id="MCF5547143.1"/>
    </source>
</evidence>
<feature type="compositionally biased region" description="Pro residues" evidence="7">
    <location>
        <begin position="447"/>
        <end position="481"/>
    </location>
</feature>
<protein>
    <submittedName>
        <fullName evidence="9">Peptidase</fullName>
    </submittedName>
</protein>
<comment type="subcellular location">
    <subcellularLocation>
        <location evidence="2">Secreted</location>
    </subcellularLocation>
</comment>
<evidence type="ECO:0000256" key="1">
    <source>
        <dbReference type="ARBA" id="ARBA00001913"/>
    </source>
</evidence>
<keyword evidence="10" id="KW-1185">Reference proteome</keyword>
<evidence type="ECO:0000256" key="6">
    <source>
        <dbReference type="ARBA" id="ARBA00022837"/>
    </source>
</evidence>
<sequence>MSTIRSYTPALLNLGAAPTPPDQPPASQVQNPQTSSVSDKVGKDLTREKFKISDNNGDGKITVAYNFADLSKPENAWRKKNGASEFSEERKNAFRESIRAWGDVVNVTFTENTKDADVVISVHGNPGVGGYASMPVGDARDMSIGIGVGDKNLPLNSSMIHEIGHSLGLGHPEGNYPQNNKTHTAMSYSTHWWRPRDERGVSISDSTSTPMMGDIAAGQSLYGANNKTRTGDTTYGFNSNAERSYYSLKNADDLTAFCVWDNGGNDTLDFSGYKQNQKINLNAESLSDVGNRKGNVSIAKGVVVENAVGGSGNDQLIGNDVSNRLTGGAGGDTLLGGGGADTFVYNKASDSSPGNPDKLNDFVSGVDKIDLSSLLKEAGIAKPIITGVHTDQAGKMPGKKGELLLDYDKKTQMHRLTLDVSGDGKSTLMILSKTPIKPDDIVTHSDAPPPVVAPGPKPAPSPEPQPEPTPAPAPAPAPAPKPKPHPEPKPKPNPTPPPSPQCDKDNTVYGFNSNTGNPATSLTSSCDKPAFSVSDQRGNDTFDFSRFKQDQRINLTPGSHSSVGGLVDNVHITTGTVIENAIGGKGNDRIIGNSADNSLTGGAGADTLKGNGGFNTFNYHAMNDSPRDNADLITDFISGQDKIDLSKMSQNINVTFNAVDQYTGRAGDTVLGYNQAAKRYFLAIDMTGNGKSDFVIKSTAPISREDVIGLTLQKDGYL</sequence>
<dbReference type="EMBL" id="WKAT01000051">
    <property type="protein sequence ID" value="MCF5547143.1"/>
    <property type="molecule type" value="Genomic_DNA"/>
</dbReference>
<evidence type="ECO:0000256" key="2">
    <source>
        <dbReference type="ARBA" id="ARBA00004613"/>
    </source>
</evidence>
<name>A0ABS9GRY5_9PSED</name>
<dbReference type="SMART" id="SM00235">
    <property type="entry name" value="ZnMc"/>
    <property type="match status" value="1"/>
</dbReference>
<feature type="compositionally biased region" description="Polar residues" evidence="7">
    <location>
        <begin position="25"/>
        <end position="38"/>
    </location>
</feature>
<dbReference type="RefSeq" id="WP_236373247.1">
    <property type="nucleotide sequence ID" value="NZ_WKAT01000051.1"/>
</dbReference>
<evidence type="ECO:0000256" key="7">
    <source>
        <dbReference type="SAM" id="MobiDB-lite"/>
    </source>
</evidence>
<keyword evidence="6" id="KW-0106">Calcium</keyword>
<accession>A0ABS9GRY5</accession>
<organism evidence="9 10">
    <name type="scientific">Pseudomonas salomonii</name>
    <dbReference type="NCBI Taxonomy" id="191391"/>
    <lineage>
        <taxon>Bacteria</taxon>
        <taxon>Pseudomonadati</taxon>
        <taxon>Pseudomonadota</taxon>
        <taxon>Gammaproteobacteria</taxon>
        <taxon>Pseudomonadales</taxon>
        <taxon>Pseudomonadaceae</taxon>
        <taxon>Pseudomonas</taxon>
    </lineage>
</organism>
<evidence type="ECO:0000259" key="8">
    <source>
        <dbReference type="SMART" id="SM00235"/>
    </source>
</evidence>
<feature type="region of interest" description="Disordered" evidence="7">
    <location>
        <begin position="437"/>
        <end position="525"/>
    </location>
</feature>
<feature type="compositionally biased region" description="Polar residues" evidence="7">
    <location>
        <begin position="509"/>
        <end position="525"/>
    </location>
</feature>
<keyword evidence="4" id="KW-0964">Secreted</keyword>
<reference evidence="9 10" key="1">
    <citation type="submission" date="2019-11" db="EMBL/GenBank/DDBJ databases">
        <title>Epiphytic Pseudomonas syringae from cherry orchards.</title>
        <authorList>
            <person name="Hulin M.T."/>
        </authorList>
    </citation>
    <scope>NUCLEOTIDE SEQUENCE [LARGE SCALE GENOMIC DNA]</scope>
    <source>
        <strain evidence="9 10">PA-3-2A</strain>
    </source>
</reference>
<dbReference type="Proteomes" id="UP000814158">
    <property type="component" value="Unassembled WGS sequence"/>
</dbReference>
<evidence type="ECO:0000256" key="4">
    <source>
        <dbReference type="ARBA" id="ARBA00022525"/>
    </source>
</evidence>
<gene>
    <name evidence="9" type="ORF">GIV68_20570</name>
</gene>
<dbReference type="InterPro" id="IPR013858">
    <property type="entry name" value="Peptidase_M10B_C"/>
</dbReference>
<evidence type="ECO:0000313" key="10">
    <source>
        <dbReference type="Proteomes" id="UP000814158"/>
    </source>
</evidence>
<proteinExistence type="inferred from homology"/>
<comment type="similarity">
    <text evidence="3">Belongs to the peptidase M10B family.</text>
</comment>
<dbReference type="Pfam" id="PF13582">
    <property type="entry name" value="Reprolysin_3"/>
    <property type="match status" value="1"/>
</dbReference>
<evidence type="ECO:0000256" key="5">
    <source>
        <dbReference type="ARBA" id="ARBA00022737"/>
    </source>
</evidence>
<keyword evidence="5" id="KW-0677">Repeat</keyword>
<feature type="region of interest" description="Disordered" evidence="7">
    <location>
        <begin position="1"/>
        <end position="53"/>
    </location>
</feature>
<dbReference type="PANTHER" id="PTHR48148:SF3">
    <property type="entry name" value="KERATINOCYTE PROLINE-RICH PROTEIN"/>
    <property type="match status" value="1"/>
</dbReference>
<feature type="compositionally biased region" description="Pro residues" evidence="7">
    <location>
        <begin position="491"/>
        <end position="500"/>
    </location>
</feature>
<dbReference type="InterPro" id="IPR011049">
    <property type="entry name" value="Serralysin-like_metalloprot_C"/>
</dbReference>
<dbReference type="InterPro" id="IPR006026">
    <property type="entry name" value="Peptidase_Metallo"/>
</dbReference>
<dbReference type="InterPro" id="IPR001343">
    <property type="entry name" value="Hemolysn_Ca-bd"/>
</dbReference>
<dbReference type="SUPFAM" id="SSF55486">
    <property type="entry name" value="Metalloproteases ('zincins'), catalytic domain"/>
    <property type="match status" value="1"/>
</dbReference>
<dbReference type="InterPro" id="IPR024079">
    <property type="entry name" value="MetalloPept_cat_dom_sf"/>
</dbReference>
<comment type="cofactor">
    <cofactor evidence="1">
        <name>Ca(2+)</name>
        <dbReference type="ChEBI" id="CHEBI:29108"/>
    </cofactor>
</comment>
<dbReference type="Gene3D" id="3.40.390.10">
    <property type="entry name" value="Collagenase (Catalytic Domain)"/>
    <property type="match status" value="1"/>
</dbReference>
<dbReference type="SUPFAM" id="SSF51120">
    <property type="entry name" value="beta-Roll"/>
    <property type="match status" value="2"/>
</dbReference>
<dbReference type="Gene3D" id="2.150.10.10">
    <property type="entry name" value="Serralysin-like metalloprotease, C-terminal"/>
    <property type="match status" value="2"/>
</dbReference>
<feature type="domain" description="Peptidase metallopeptidase" evidence="8">
    <location>
        <begin position="73"/>
        <end position="224"/>
    </location>
</feature>
<feature type="compositionally biased region" description="Basic and acidic residues" evidence="7">
    <location>
        <begin position="40"/>
        <end position="52"/>
    </location>
</feature>